<keyword evidence="3" id="KW-1185">Reference proteome</keyword>
<dbReference type="PROSITE" id="PS51421">
    <property type="entry name" value="RAS"/>
    <property type="match status" value="1"/>
</dbReference>
<dbReference type="GO" id="GO:0005525">
    <property type="term" value="F:GTP binding"/>
    <property type="evidence" value="ECO:0007669"/>
    <property type="project" value="InterPro"/>
</dbReference>
<name>A0A1R2AQ31_9CILI</name>
<organism evidence="2 3">
    <name type="scientific">Stentor coeruleus</name>
    <dbReference type="NCBI Taxonomy" id="5963"/>
    <lineage>
        <taxon>Eukaryota</taxon>
        <taxon>Sar</taxon>
        <taxon>Alveolata</taxon>
        <taxon>Ciliophora</taxon>
        <taxon>Postciliodesmatophora</taxon>
        <taxon>Heterotrichea</taxon>
        <taxon>Heterotrichida</taxon>
        <taxon>Stentoridae</taxon>
        <taxon>Stentor</taxon>
    </lineage>
</organism>
<dbReference type="EMBL" id="MPUH01001670">
    <property type="protein sequence ID" value="OMJ66632.1"/>
    <property type="molecule type" value="Genomic_DNA"/>
</dbReference>
<evidence type="ECO:0000313" key="2">
    <source>
        <dbReference type="EMBL" id="OMJ66632.1"/>
    </source>
</evidence>
<sequence>MPKEEIQAKIVVVGDSGSGKSSIISRYKNGTFNTDSDSTIGASFYLHTIEINSHILKLSIWDTAGQERYDSISTLYSRNSQAVILVADATRDDKVESLMKWYNKIVKQLLNDEVLVFVAVNKIDLTTVLYEFADVKIFADSVGATMFLTSAKDDLNITELFLSVGNAIVHKSFETSNDSFRLTKSVVSLNNPVEKKKKCC</sequence>
<proteinExistence type="predicted"/>
<dbReference type="PRINTS" id="PR00449">
    <property type="entry name" value="RASTRNSFRMNG"/>
</dbReference>
<dbReference type="SUPFAM" id="SSF52540">
    <property type="entry name" value="P-loop containing nucleoside triphosphate hydrolases"/>
    <property type="match status" value="1"/>
</dbReference>
<evidence type="ECO:0000313" key="3">
    <source>
        <dbReference type="Proteomes" id="UP000187209"/>
    </source>
</evidence>
<dbReference type="AlphaFoldDB" id="A0A1R2AQ31"/>
<dbReference type="InterPro" id="IPR001806">
    <property type="entry name" value="Small_GTPase"/>
</dbReference>
<dbReference type="GO" id="GO:0003924">
    <property type="term" value="F:GTPase activity"/>
    <property type="evidence" value="ECO:0007669"/>
    <property type="project" value="InterPro"/>
</dbReference>
<dbReference type="Pfam" id="PF00071">
    <property type="entry name" value="Ras"/>
    <property type="match status" value="1"/>
</dbReference>
<dbReference type="PROSITE" id="PS51419">
    <property type="entry name" value="RAB"/>
    <property type="match status" value="1"/>
</dbReference>
<dbReference type="SMART" id="SM00175">
    <property type="entry name" value="RAB"/>
    <property type="match status" value="1"/>
</dbReference>
<gene>
    <name evidence="2" type="ORF">SteCoe_36455</name>
</gene>
<comment type="caution">
    <text evidence="2">The sequence shown here is derived from an EMBL/GenBank/DDBJ whole genome shotgun (WGS) entry which is preliminary data.</text>
</comment>
<dbReference type="PANTHER" id="PTHR47978">
    <property type="match status" value="1"/>
</dbReference>
<dbReference type="CDD" id="cd00154">
    <property type="entry name" value="Rab"/>
    <property type="match status" value="1"/>
</dbReference>
<dbReference type="InterPro" id="IPR027417">
    <property type="entry name" value="P-loop_NTPase"/>
</dbReference>
<dbReference type="Gene3D" id="3.40.50.300">
    <property type="entry name" value="P-loop containing nucleotide triphosphate hydrolases"/>
    <property type="match status" value="1"/>
</dbReference>
<dbReference type="SMART" id="SM00173">
    <property type="entry name" value="RAS"/>
    <property type="match status" value="1"/>
</dbReference>
<dbReference type="InterPro" id="IPR005225">
    <property type="entry name" value="Small_GTP-bd"/>
</dbReference>
<protein>
    <submittedName>
        <fullName evidence="2">Uncharacterized protein</fullName>
    </submittedName>
</protein>
<dbReference type="NCBIfam" id="TIGR00231">
    <property type="entry name" value="small_GTP"/>
    <property type="match status" value="1"/>
</dbReference>
<keyword evidence="1" id="KW-0547">Nucleotide-binding</keyword>
<dbReference type="Proteomes" id="UP000187209">
    <property type="component" value="Unassembled WGS sequence"/>
</dbReference>
<reference evidence="2 3" key="1">
    <citation type="submission" date="2016-11" db="EMBL/GenBank/DDBJ databases">
        <title>The macronuclear genome of Stentor coeruleus: a giant cell with tiny introns.</title>
        <authorList>
            <person name="Slabodnick M."/>
            <person name="Ruby J.G."/>
            <person name="Reiff S.B."/>
            <person name="Swart E.C."/>
            <person name="Gosai S."/>
            <person name="Prabakaran S."/>
            <person name="Witkowska E."/>
            <person name="Larue G.E."/>
            <person name="Fisher S."/>
            <person name="Freeman R.M."/>
            <person name="Gunawardena J."/>
            <person name="Chu W."/>
            <person name="Stover N.A."/>
            <person name="Gregory B.D."/>
            <person name="Nowacki M."/>
            <person name="Derisi J."/>
            <person name="Roy S.W."/>
            <person name="Marshall W.F."/>
            <person name="Sood P."/>
        </authorList>
    </citation>
    <scope>NUCLEOTIDE SEQUENCE [LARGE SCALE GENOMIC DNA]</scope>
    <source>
        <strain evidence="2">WM001</strain>
    </source>
</reference>
<evidence type="ECO:0000256" key="1">
    <source>
        <dbReference type="ARBA" id="ARBA00022741"/>
    </source>
</evidence>
<dbReference type="SMART" id="SM00174">
    <property type="entry name" value="RHO"/>
    <property type="match status" value="1"/>
</dbReference>
<dbReference type="FunFam" id="3.40.50.300:FF:000808">
    <property type="entry name" value="Small GTP-binding protein, putative"/>
    <property type="match status" value="1"/>
</dbReference>
<accession>A0A1R2AQ31</accession>